<dbReference type="RefSeq" id="WP_092641607.1">
    <property type="nucleotide sequence ID" value="NZ_FNPX01000001.1"/>
</dbReference>
<dbReference type="Gene3D" id="3.30.70.920">
    <property type="match status" value="1"/>
</dbReference>
<dbReference type="SUPFAM" id="SSF54909">
    <property type="entry name" value="Dimeric alpha+beta barrel"/>
    <property type="match status" value="1"/>
</dbReference>
<dbReference type="OrthoDB" id="8085200at2"/>
<keyword evidence="3" id="KW-0010">Activator</keyword>
<evidence type="ECO:0000256" key="2">
    <source>
        <dbReference type="ARBA" id="ARBA00023125"/>
    </source>
</evidence>
<gene>
    <name evidence="6" type="ORF">SAMN05444004_101444</name>
</gene>
<dbReference type="SMART" id="SM00344">
    <property type="entry name" value="HTH_ASNC"/>
    <property type="match status" value="1"/>
</dbReference>
<dbReference type="InterPro" id="IPR036388">
    <property type="entry name" value="WH-like_DNA-bd_sf"/>
</dbReference>
<dbReference type="Proteomes" id="UP000198914">
    <property type="component" value="Unassembled WGS sequence"/>
</dbReference>
<dbReference type="STRING" id="1244108.SAMN05444004_101444"/>
<dbReference type="Pfam" id="PF13412">
    <property type="entry name" value="HTH_24"/>
    <property type="match status" value="1"/>
</dbReference>
<dbReference type="GO" id="GO:0005829">
    <property type="term" value="C:cytosol"/>
    <property type="evidence" value="ECO:0007669"/>
    <property type="project" value="TreeGrafter"/>
</dbReference>
<dbReference type="SUPFAM" id="SSF46785">
    <property type="entry name" value="Winged helix' DNA-binding domain"/>
    <property type="match status" value="1"/>
</dbReference>
<dbReference type="PANTHER" id="PTHR30154">
    <property type="entry name" value="LEUCINE-RESPONSIVE REGULATORY PROTEIN"/>
    <property type="match status" value="1"/>
</dbReference>
<keyword evidence="1" id="KW-0805">Transcription regulation</keyword>
<dbReference type="Pfam" id="PF01037">
    <property type="entry name" value="AsnC_trans_reg"/>
    <property type="match status" value="1"/>
</dbReference>
<dbReference type="GO" id="GO:0043200">
    <property type="term" value="P:response to amino acid"/>
    <property type="evidence" value="ECO:0007669"/>
    <property type="project" value="TreeGrafter"/>
</dbReference>
<evidence type="ECO:0000259" key="5">
    <source>
        <dbReference type="PROSITE" id="PS50956"/>
    </source>
</evidence>
<dbReference type="InterPro" id="IPR019887">
    <property type="entry name" value="Tscrpt_reg_AsnC/Lrp_C"/>
</dbReference>
<keyword evidence="7" id="KW-1185">Reference proteome</keyword>
<evidence type="ECO:0000256" key="4">
    <source>
        <dbReference type="ARBA" id="ARBA00023163"/>
    </source>
</evidence>
<evidence type="ECO:0000313" key="7">
    <source>
        <dbReference type="Proteomes" id="UP000198914"/>
    </source>
</evidence>
<dbReference type="InterPro" id="IPR011008">
    <property type="entry name" value="Dimeric_a/b-barrel"/>
</dbReference>
<dbReference type="GO" id="GO:0043565">
    <property type="term" value="F:sequence-specific DNA binding"/>
    <property type="evidence" value="ECO:0007669"/>
    <property type="project" value="InterPro"/>
</dbReference>
<dbReference type="InterPro" id="IPR000485">
    <property type="entry name" value="AsnC-type_HTH_dom"/>
</dbReference>
<dbReference type="InterPro" id="IPR019888">
    <property type="entry name" value="Tscrpt_reg_AsnC-like"/>
</dbReference>
<keyword evidence="4" id="KW-0804">Transcription</keyword>
<name>A0A1H3JVE4_9RHOB</name>
<evidence type="ECO:0000256" key="3">
    <source>
        <dbReference type="ARBA" id="ARBA00023159"/>
    </source>
</evidence>
<proteinExistence type="predicted"/>
<dbReference type="InterPro" id="IPR011991">
    <property type="entry name" value="ArsR-like_HTH"/>
</dbReference>
<dbReference type="CDD" id="cd00090">
    <property type="entry name" value="HTH_ARSR"/>
    <property type="match status" value="1"/>
</dbReference>
<dbReference type="EMBL" id="FNPX01000001">
    <property type="protein sequence ID" value="SDY43841.1"/>
    <property type="molecule type" value="Genomic_DNA"/>
</dbReference>
<evidence type="ECO:0000313" key="6">
    <source>
        <dbReference type="EMBL" id="SDY43841.1"/>
    </source>
</evidence>
<dbReference type="PROSITE" id="PS50956">
    <property type="entry name" value="HTH_ASNC_2"/>
    <property type="match status" value="1"/>
</dbReference>
<evidence type="ECO:0000256" key="1">
    <source>
        <dbReference type="ARBA" id="ARBA00023015"/>
    </source>
</evidence>
<dbReference type="Gene3D" id="1.10.10.10">
    <property type="entry name" value="Winged helix-like DNA-binding domain superfamily/Winged helix DNA-binding domain"/>
    <property type="match status" value="1"/>
</dbReference>
<dbReference type="AlphaFoldDB" id="A0A1H3JVE4"/>
<dbReference type="InterPro" id="IPR036390">
    <property type="entry name" value="WH_DNA-bd_sf"/>
</dbReference>
<dbReference type="PRINTS" id="PR00033">
    <property type="entry name" value="HTHASNC"/>
</dbReference>
<reference evidence="7" key="1">
    <citation type="submission" date="2016-10" db="EMBL/GenBank/DDBJ databases">
        <authorList>
            <person name="Varghese N."/>
            <person name="Submissions S."/>
        </authorList>
    </citation>
    <scope>NUCLEOTIDE SEQUENCE [LARGE SCALE GENOMIC DNA]</scope>
    <source>
        <strain evidence="7">DSM 100420</strain>
    </source>
</reference>
<dbReference type="PANTHER" id="PTHR30154:SF0">
    <property type="entry name" value="LEUCINE-RESPONSIVE REGULATORY PROTEIN"/>
    <property type="match status" value="1"/>
</dbReference>
<accession>A0A1H3JVE4</accession>
<dbReference type="GO" id="GO:0006355">
    <property type="term" value="P:regulation of DNA-templated transcription"/>
    <property type="evidence" value="ECO:0007669"/>
    <property type="project" value="UniProtKB-ARBA"/>
</dbReference>
<feature type="domain" description="HTH asnC-type" evidence="5">
    <location>
        <begin position="3"/>
        <end position="64"/>
    </location>
</feature>
<organism evidence="6 7">
    <name type="scientific">Jannaschia faecimaris</name>
    <dbReference type="NCBI Taxonomy" id="1244108"/>
    <lineage>
        <taxon>Bacteria</taxon>
        <taxon>Pseudomonadati</taxon>
        <taxon>Pseudomonadota</taxon>
        <taxon>Alphaproteobacteria</taxon>
        <taxon>Rhodobacterales</taxon>
        <taxon>Roseobacteraceae</taxon>
        <taxon>Jannaschia</taxon>
    </lineage>
</organism>
<keyword evidence="2" id="KW-0238">DNA-binding</keyword>
<protein>
    <submittedName>
        <fullName evidence="6">Lrp/AsnC family transcriptional regulator, leucine-responsive regulatory protein</fullName>
    </submittedName>
</protein>
<sequence>MQLDKHDHTILSILQKDGRIPVTALAERVGLSPNATAERMRRMQRDGVITGFRATLSPVAMGRGLTAFVEVRLDRTSSDVFDAFAHVVRDLEGVEECHMVAGGFDYLLKTRHRDMAAYRAFLSDRLVDLPGVRETRTYAVMEAVIEGGALTVG</sequence>